<keyword evidence="6" id="KW-0472">Membrane</keyword>
<evidence type="ECO:0000256" key="7">
    <source>
        <dbReference type="SAM" id="MobiDB-lite"/>
    </source>
</evidence>
<evidence type="ECO:0000256" key="2">
    <source>
        <dbReference type="ARBA" id="ARBA00004240"/>
    </source>
</evidence>
<keyword evidence="4" id="KW-0256">Endoplasmic reticulum</keyword>
<dbReference type="PANTHER" id="PTHR48182">
    <property type="entry name" value="PROTEIN SERAC1"/>
    <property type="match status" value="1"/>
</dbReference>
<dbReference type="PANTHER" id="PTHR48182:SF2">
    <property type="entry name" value="PROTEIN SERAC1"/>
    <property type="match status" value="1"/>
</dbReference>
<evidence type="ECO:0000256" key="4">
    <source>
        <dbReference type="ARBA" id="ARBA00022824"/>
    </source>
</evidence>
<name>A0ABR0F6G0_9PEZI</name>
<gene>
    <name evidence="8" type="ORF">QC761_704050</name>
</gene>
<keyword evidence="9" id="KW-1185">Reference proteome</keyword>
<dbReference type="Proteomes" id="UP001322138">
    <property type="component" value="Unassembled WGS sequence"/>
</dbReference>
<accession>A0ABR0F6G0</accession>
<dbReference type="SUPFAM" id="SSF53474">
    <property type="entry name" value="alpha/beta-Hydrolases"/>
    <property type="match status" value="1"/>
</dbReference>
<protein>
    <recommendedName>
        <fullName evidence="10">DUF676 domain-containing protein</fullName>
    </recommendedName>
</protein>
<feature type="compositionally biased region" description="Basic and acidic residues" evidence="7">
    <location>
        <begin position="371"/>
        <end position="386"/>
    </location>
</feature>
<dbReference type="InterPro" id="IPR052374">
    <property type="entry name" value="SERAC1"/>
</dbReference>
<comment type="caution">
    <text evidence="8">The sequence shown here is derived from an EMBL/GenBank/DDBJ whole genome shotgun (WGS) entry which is preliminary data.</text>
</comment>
<proteinExistence type="predicted"/>
<dbReference type="RefSeq" id="XP_062727813.1">
    <property type="nucleotide sequence ID" value="XM_062881980.1"/>
</dbReference>
<comment type="subcellular location">
    <subcellularLocation>
        <location evidence="2">Endoplasmic reticulum</location>
    </subcellularLocation>
    <subcellularLocation>
        <location evidence="3">Membrane</location>
    </subcellularLocation>
    <subcellularLocation>
        <location evidence="1">Mitochondrion</location>
    </subcellularLocation>
</comment>
<sequence length="405" mass="45187">MAQPKRMLIKELHTPDSSDLDLVLIHGLNGDPIETWRHQDTRQVWPQALLPDARPKTRVLSYGYNGDIYLNNSAANIRDIARSVLSNLDAGRRSDPHRPIIFVAHCLGGLIIKQALCFARAERRFHNIGDATKAVFFFGTPHSGANKQDWKRIAESYSVLSPHRGSVAPIVNAITTSAPKLGKLCDDFVELTDRYLIVTWYETVFWPGTKKCIVDQTSARMMAGGNEEAMPVEADHVNMCRFAGGDDPTLQELLMFVQRALGKEERMVPLGTIPSSEVSGTQGRTARTTIRQPYTIFTETVRERHIMIGTDLTGQLHSQQRSVTVESGASEAMTLGRVEEVEDDDSNRANHTQSPSQIGAPPVSEAEEMPWEAKLDASDSGRDSRRPNFLKRFAGRLRSKQTLIR</sequence>
<reference evidence="8 9" key="1">
    <citation type="journal article" date="2023" name="bioRxiv">
        <title>High-quality genome assemblies of four members of thePodospora anserinaspecies complex.</title>
        <authorList>
            <person name="Ament-Velasquez S.L."/>
            <person name="Vogan A.A."/>
            <person name="Wallerman O."/>
            <person name="Hartmann F."/>
            <person name="Gautier V."/>
            <person name="Silar P."/>
            <person name="Giraud T."/>
            <person name="Johannesson H."/>
        </authorList>
    </citation>
    <scope>NUCLEOTIDE SEQUENCE [LARGE SCALE GENOMIC DNA]</scope>
    <source>
        <strain evidence="8 9">CBS 112042</strain>
    </source>
</reference>
<dbReference type="Gene3D" id="3.40.50.1820">
    <property type="entry name" value="alpha/beta hydrolase"/>
    <property type="match status" value="1"/>
</dbReference>
<evidence type="ECO:0000256" key="3">
    <source>
        <dbReference type="ARBA" id="ARBA00004370"/>
    </source>
</evidence>
<feature type="region of interest" description="Disordered" evidence="7">
    <location>
        <begin position="341"/>
        <end position="392"/>
    </location>
</feature>
<evidence type="ECO:0008006" key="10">
    <source>
        <dbReference type="Google" id="ProtNLM"/>
    </source>
</evidence>
<evidence type="ECO:0000313" key="8">
    <source>
        <dbReference type="EMBL" id="KAK4638837.1"/>
    </source>
</evidence>
<evidence type="ECO:0000256" key="6">
    <source>
        <dbReference type="ARBA" id="ARBA00023136"/>
    </source>
</evidence>
<evidence type="ECO:0000256" key="1">
    <source>
        <dbReference type="ARBA" id="ARBA00004173"/>
    </source>
</evidence>
<evidence type="ECO:0000256" key="5">
    <source>
        <dbReference type="ARBA" id="ARBA00023128"/>
    </source>
</evidence>
<dbReference type="InterPro" id="IPR029058">
    <property type="entry name" value="AB_hydrolase_fold"/>
</dbReference>
<keyword evidence="5" id="KW-0496">Mitochondrion</keyword>
<evidence type="ECO:0000313" key="9">
    <source>
        <dbReference type="Proteomes" id="UP001322138"/>
    </source>
</evidence>
<organism evidence="8 9">
    <name type="scientific">Podospora bellae-mahoneyi</name>
    <dbReference type="NCBI Taxonomy" id="2093777"/>
    <lineage>
        <taxon>Eukaryota</taxon>
        <taxon>Fungi</taxon>
        <taxon>Dikarya</taxon>
        <taxon>Ascomycota</taxon>
        <taxon>Pezizomycotina</taxon>
        <taxon>Sordariomycetes</taxon>
        <taxon>Sordariomycetidae</taxon>
        <taxon>Sordariales</taxon>
        <taxon>Podosporaceae</taxon>
        <taxon>Podospora</taxon>
    </lineage>
</organism>
<dbReference type="GeneID" id="87901462"/>
<dbReference type="EMBL" id="JAFFGZ010000009">
    <property type="protein sequence ID" value="KAK4638837.1"/>
    <property type="molecule type" value="Genomic_DNA"/>
</dbReference>